<dbReference type="RefSeq" id="WP_305026095.1">
    <property type="nucleotide sequence ID" value="NZ_JAUQTB010000026.1"/>
</dbReference>
<comment type="caution">
    <text evidence="1">The sequence shown here is derived from an EMBL/GenBank/DDBJ whole genome shotgun (WGS) entry which is preliminary data.</text>
</comment>
<reference evidence="1 2" key="1">
    <citation type="submission" date="2023-07" db="EMBL/GenBank/DDBJ databases">
        <title>Paenibacillus sp. JX-17 nov. isolated from soil.</title>
        <authorList>
            <person name="Wan Y."/>
            <person name="Liu B."/>
        </authorList>
    </citation>
    <scope>NUCLEOTIDE SEQUENCE [LARGE SCALE GENOMIC DNA]</scope>
    <source>
        <strain evidence="1 2">JX-17</strain>
    </source>
</reference>
<name>A0ABT9CHW4_9BACL</name>
<dbReference type="EMBL" id="JAUQTB010000026">
    <property type="protein sequence ID" value="MDO7908872.1"/>
    <property type="molecule type" value="Genomic_DNA"/>
</dbReference>
<gene>
    <name evidence="1" type="ORF">Q5741_21040</name>
</gene>
<evidence type="ECO:0000313" key="1">
    <source>
        <dbReference type="EMBL" id="MDO7908872.1"/>
    </source>
</evidence>
<dbReference type="Pfam" id="PF08680">
    <property type="entry name" value="DUF1779"/>
    <property type="match status" value="1"/>
</dbReference>
<organism evidence="1 2">
    <name type="scientific">Paenibacillus lacisoli</name>
    <dbReference type="NCBI Taxonomy" id="3064525"/>
    <lineage>
        <taxon>Bacteria</taxon>
        <taxon>Bacillati</taxon>
        <taxon>Bacillota</taxon>
        <taxon>Bacilli</taxon>
        <taxon>Bacillales</taxon>
        <taxon>Paenibacillaceae</taxon>
        <taxon>Paenibacillus</taxon>
    </lineage>
</organism>
<dbReference type="InterPro" id="IPR014794">
    <property type="entry name" value="DUF1779"/>
</dbReference>
<dbReference type="Gene3D" id="3.30.360.40">
    <property type="entry name" value="YwmB-like"/>
    <property type="match status" value="1"/>
</dbReference>
<sequence length="259" mass="28337">MSKGVFRNPNMFVMMMILIMAVVLTTGFQNGGKGDKPSTAAPAEAKAELQQLLDLTFVSQGQPEHTVLKWQGDWNGLNGEHAEAAAQQAARMLGLPNPVLEEVNGHPVYRSEAEFGGISFKWNVIEKEASSWYAVLRIDFQGSGTQPQLLAYQEQAAAVFHQSGIKGAWNVSFQWLKAVQDVKEQLKQAEQTIAAQVPVQQLESYEDAASASTSYTSGQLPVSVMSGSQAMQMQIAVHQNDALHVNRLTIGFPVITIEY</sequence>
<dbReference type="Proteomes" id="UP001240171">
    <property type="component" value="Unassembled WGS sequence"/>
</dbReference>
<protein>
    <submittedName>
        <fullName evidence="1">YwmB family TATA-box binding protein</fullName>
    </submittedName>
</protein>
<accession>A0ABT9CHW4</accession>
<keyword evidence="2" id="KW-1185">Reference proteome</keyword>
<proteinExistence type="predicted"/>
<evidence type="ECO:0000313" key="2">
    <source>
        <dbReference type="Proteomes" id="UP001240171"/>
    </source>
</evidence>